<evidence type="ECO:0000313" key="3">
    <source>
        <dbReference type="Proteomes" id="UP000001070"/>
    </source>
</evidence>
<feature type="signal peptide" evidence="1">
    <location>
        <begin position="1"/>
        <end position="24"/>
    </location>
</feature>
<evidence type="ECO:0000313" key="2">
    <source>
        <dbReference type="EMBL" id="EDV99584.1"/>
    </source>
</evidence>
<name>B4JJ32_DROGR</name>
<evidence type="ECO:0000256" key="1">
    <source>
        <dbReference type="SAM" id="SignalP"/>
    </source>
</evidence>
<organism evidence="3">
    <name type="scientific">Drosophila grimshawi</name>
    <name type="common">Hawaiian fruit fly</name>
    <name type="synonym">Idiomyia grimshawi</name>
    <dbReference type="NCBI Taxonomy" id="7222"/>
    <lineage>
        <taxon>Eukaryota</taxon>
        <taxon>Metazoa</taxon>
        <taxon>Ecdysozoa</taxon>
        <taxon>Arthropoda</taxon>
        <taxon>Hexapoda</taxon>
        <taxon>Insecta</taxon>
        <taxon>Pterygota</taxon>
        <taxon>Neoptera</taxon>
        <taxon>Endopterygota</taxon>
        <taxon>Diptera</taxon>
        <taxon>Brachycera</taxon>
        <taxon>Muscomorpha</taxon>
        <taxon>Ephydroidea</taxon>
        <taxon>Drosophilidae</taxon>
        <taxon>Drosophila</taxon>
        <taxon>Hawaiian Drosophila</taxon>
    </lineage>
</organism>
<dbReference type="PhylomeDB" id="B4JJ32"/>
<sequence>MSSIWRLLFGLILWLVVLMQVSFCQDDLELDYSNEYDDVRPHLIYPDEPRLDKRLTEAAKEFGDNIRNTWQSMVDSFRSYFEELRNVFAEGVESNVETFPVAN</sequence>
<feature type="chain" id="PRO_5002812211" evidence="1">
    <location>
        <begin position="25"/>
        <end position="103"/>
    </location>
</feature>
<reference evidence="2 3" key="1">
    <citation type="journal article" date="2007" name="Nature">
        <title>Evolution of genes and genomes on the Drosophila phylogeny.</title>
        <authorList>
            <consortium name="Drosophila 12 Genomes Consortium"/>
            <person name="Clark A.G."/>
            <person name="Eisen M.B."/>
            <person name="Smith D.R."/>
            <person name="Bergman C.M."/>
            <person name="Oliver B."/>
            <person name="Markow T.A."/>
            <person name="Kaufman T.C."/>
            <person name="Kellis M."/>
            <person name="Gelbart W."/>
            <person name="Iyer V.N."/>
            <person name="Pollard D.A."/>
            <person name="Sackton T.B."/>
            <person name="Larracuente A.M."/>
            <person name="Singh N.D."/>
            <person name="Abad J.P."/>
            <person name="Abt D.N."/>
            <person name="Adryan B."/>
            <person name="Aguade M."/>
            <person name="Akashi H."/>
            <person name="Anderson W.W."/>
            <person name="Aquadro C.F."/>
            <person name="Ardell D.H."/>
            <person name="Arguello R."/>
            <person name="Artieri C.G."/>
            <person name="Barbash D.A."/>
            <person name="Barker D."/>
            <person name="Barsanti P."/>
            <person name="Batterham P."/>
            <person name="Batzoglou S."/>
            <person name="Begun D."/>
            <person name="Bhutkar A."/>
            <person name="Blanco E."/>
            <person name="Bosak S.A."/>
            <person name="Bradley R.K."/>
            <person name="Brand A.D."/>
            <person name="Brent M.R."/>
            <person name="Brooks A.N."/>
            <person name="Brown R.H."/>
            <person name="Butlin R.K."/>
            <person name="Caggese C."/>
            <person name="Calvi B.R."/>
            <person name="Bernardo de Carvalho A."/>
            <person name="Caspi A."/>
            <person name="Castrezana S."/>
            <person name="Celniker S.E."/>
            <person name="Chang J.L."/>
            <person name="Chapple C."/>
            <person name="Chatterji S."/>
            <person name="Chinwalla A."/>
            <person name="Civetta A."/>
            <person name="Clifton S.W."/>
            <person name="Comeron J.M."/>
            <person name="Costello J.C."/>
            <person name="Coyne J.A."/>
            <person name="Daub J."/>
            <person name="David R.G."/>
            <person name="Delcher A.L."/>
            <person name="Delehaunty K."/>
            <person name="Do C.B."/>
            <person name="Ebling H."/>
            <person name="Edwards K."/>
            <person name="Eickbush T."/>
            <person name="Evans J.D."/>
            <person name="Filipski A."/>
            <person name="Findeiss S."/>
            <person name="Freyhult E."/>
            <person name="Fulton L."/>
            <person name="Fulton R."/>
            <person name="Garcia A.C."/>
            <person name="Gardiner A."/>
            <person name="Garfield D.A."/>
            <person name="Garvin B.E."/>
            <person name="Gibson G."/>
            <person name="Gilbert D."/>
            <person name="Gnerre S."/>
            <person name="Godfrey J."/>
            <person name="Good R."/>
            <person name="Gotea V."/>
            <person name="Gravely B."/>
            <person name="Greenberg A.J."/>
            <person name="Griffiths-Jones S."/>
            <person name="Gross S."/>
            <person name="Guigo R."/>
            <person name="Gustafson E.A."/>
            <person name="Haerty W."/>
            <person name="Hahn M.W."/>
            <person name="Halligan D.L."/>
            <person name="Halpern A.L."/>
            <person name="Halter G.M."/>
            <person name="Han M.V."/>
            <person name="Heger A."/>
            <person name="Hillier L."/>
            <person name="Hinrichs A.S."/>
            <person name="Holmes I."/>
            <person name="Hoskins R.A."/>
            <person name="Hubisz M.J."/>
            <person name="Hultmark D."/>
            <person name="Huntley M.A."/>
            <person name="Jaffe D.B."/>
            <person name="Jagadeeshan S."/>
            <person name="Jeck W.R."/>
            <person name="Johnson J."/>
            <person name="Jones C.D."/>
            <person name="Jordan W.C."/>
            <person name="Karpen G.H."/>
            <person name="Kataoka E."/>
            <person name="Keightley P.D."/>
            <person name="Kheradpour P."/>
            <person name="Kirkness E.F."/>
            <person name="Koerich L.B."/>
            <person name="Kristiansen K."/>
            <person name="Kudrna D."/>
            <person name="Kulathinal R.J."/>
            <person name="Kumar S."/>
            <person name="Kwok R."/>
            <person name="Lander E."/>
            <person name="Langley C.H."/>
            <person name="Lapoint R."/>
            <person name="Lazzaro B.P."/>
            <person name="Lee S.J."/>
            <person name="Levesque L."/>
            <person name="Li R."/>
            <person name="Lin C.F."/>
            <person name="Lin M.F."/>
            <person name="Lindblad-Toh K."/>
            <person name="Llopart A."/>
            <person name="Long M."/>
            <person name="Low L."/>
            <person name="Lozovsky E."/>
            <person name="Lu J."/>
            <person name="Luo M."/>
            <person name="Machado C.A."/>
            <person name="Makalowski W."/>
            <person name="Marzo M."/>
            <person name="Matsuda M."/>
            <person name="Matzkin L."/>
            <person name="McAllister B."/>
            <person name="McBride C.S."/>
            <person name="McKernan B."/>
            <person name="McKernan K."/>
            <person name="Mendez-Lago M."/>
            <person name="Minx P."/>
            <person name="Mollenhauer M.U."/>
            <person name="Montooth K."/>
            <person name="Mount S.M."/>
            <person name="Mu X."/>
            <person name="Myers E."/>
            <person name="Negre B."/>
            <person name="Newfeld S."/>
            <person name="Nielsen R."/>
            <person name="Noor M.A."/>
            <person name="O'Grady P."/>
            <person name="Pachter L."/>
            <person name="Papaceit M."/>
            <person name="Parisi M.J."/>
            <person name="Parisi M."/>
            <person name="Parts L."/>
            <person name="Pedersen J.S."/>
            <person name="Pesole G."/>
            <person name="Phillippy A.M."/>
            <person name="Ponting C.P."/>
            <person name="Pop M."/>
            <person name="Porcelli D."/>
            <person name="Powell J.R."/>
            <person name="Prohaska S."/>
            <person name="Pruitt K."/>
            <person name="Puig M."/>
            <person name="Quesneville H."/>
            <person name="Ram K.R."/>
            <person name="Rand D."/>
            <person name="Rasmussen M.D."/>
            <person name="Reed L.K."/>
            <person name="Reenan R."/>
            <person name="Reily A."/>
            <person name="Remington K.A."/>
            <person name="Rieger T.T."/>
            <person name="Ritchie M.G."/>
            <person name="Robin C."/>
            <person name="Rogers Y.H."/>
            <person name="Rohde C."/>
            <person name="Rozas J."/>
            <person name="Rubenfield M.J."/>
            <person name="Ruiz A."/>
            <person name="Russo S."/>
            <person name="Salzberg S.L."/>
            <person name="Sanchez-Gracia A."/>
            <person name="Saranga D.J."/>
            <person name="Sato H."/>
            <person name="Schaeffer S.W."/>
            <person name="Schatz M.C."/>
            <person name="Schlenke T."/>
            <person name="Schwartz R."/>
            <person name="Segarra C."/>
            <person name="Singh R.S."/>
            <person name="Sirot L."/>
            <person name="Sirota M."/>
            <person name="Sisneros N.B."/>
            <person name="Smith C.D."/>
            <person name="Smith T.F."/>
            <person name="Spieth J."/>
            <person name="Stage D.E."/>
            <person name="Stark A."/>
            <person name="Stephan W."/>
            <person name="Strausberg R.L."/>
            <person name="Strempel S."/>
            <person name="Sturgill D."/>
            <person name="Sutton G."/>
            <person name="Sutton G.G."/>
            <person name="Tao W."/>
            <person name="Teichmann S."/>
            <person name="Tobari Y.N."/>
            <person name="Tomimura Y."/>
            <person name="Tsolas J.M."/>
            <person name="Valente V.L."/>
            <person name="Venter E."/>
            <person name="Venter J.C."/>
            <person name="Vicario S."/>
            <person name="Vieira F.G."/>
            <person name="Vilella A.J."/>
            <person name="Villasante A."/>
            <person name="Walenz B."/>
            <person name="Wang J."/>
            <person name="Wasserman M."/>
            <person name="Watts T."/>
            <person name="Wilson D."/>
            <person name="Wilson R.K."/>
            <person name="Wing R.A."/>
            <person name="Wolfner M.F."/>
            <person name="Wong A."/>
            <person name="Wong G.K."/>
            <person name="Wu C.I."/>
            <person name="Wu G."/>
            <person name="Yamamoto D."/>
            <person name="Yang H.P."/>
            <person name="Yang S.P."/>
            <person name="Yorke J.A."/>
            <person name="Yoshida K."/>
            <person name="Zdobnov E."/>
            <person name="Zhang P."/>
            <person name="Zhang Y."/>
            <person name="Zimin A.V."/>
            <person name="Baldwin J."/>
            <person name="Abdouelleil A."/>
            <person name="Abdulkadir J."/>
            <person name="Abebe A."/>
            <person name="Abera B."/>
            <person name="Abreu J."/>
            <person name="Acer S.C."/>
            <person name="Aftuck L."/>
            <person name="Alexander A."/>
            <person name="An P."/>
            <person name="Anderson E."/>
            <person name="Anderson S."/>
            <person name="Arachi H."/>
            <person name="Azer M."/>
            <person name="Bachantsang P."/>
            <person name="Barry A."/>
            <person name="Bayul T."/>
            <person name="Berlin A."/>
            <person name="Bessette D."/>
            <person name="Bloom T."/>
            <person name="Blye J."/>
            <person name="Boguslavskiy L."/>
            <person name="Bonnet C."/>
            <person name="Boukhgalter B."/>
            <person name="Bourzgui I."/>
            <person name="Brown A."/>
            <person name="Cahill P."/>
            <person name="Channer S."/>
            <person name="Cheshatsang Y."/>
            <person name="Chuda L."/>
            <person name="Citroen M."/>
            <person name="Collymore A."/>
            <person name="Cooke P."/>
            <person name="Costello M."/>
            <person name="D'Aco K."/>
            <person name="Daza R."/>
            <person name="De Haan G."/>
            <person name="DeGray S."/>
            <person name="DeMaso C."/>
            <person name="Dhargay N."/>
            <person name="Dooley K."/>
            <person name="Dooley E."/>
            <person name="Doricent M."/>
            <person name="Dorje P."/>
            <person name="Dorjee K."/>
            <person name="Dupes A."/>
            <person name="Elong R."/>
            <person name="Falk J."/>
            <person name="Farina A."/>
            <person name="Faro S."/>
            <person name="Ferguson D."/>
            <person name="Fisher S."/>
            <person name="Foley C.D."/>
            <person name="Franke A."/>
            <person name="Friedrich D."/>
            <person name="Gadbois L."/>
            <person name="Gearin G."/>
            <person name="Gearin C.R."/>
            <person name="Giannoukos G."/>
            <person name="Goode T."/>
            <person name="Graham J."/>
            <person name="Grandbois E."/>
            <person name="Grewal S."/>
            <person name="Gyaltsen K."/>
            <person name="Hafez N."/>
            <person name="Hagos B."/>
            <person name="Hall J."/>
            <person name="Henson C."/>
            <person name="Hollinger A."/>
            <person name="Honan T."/>
            <person name="Huard M.D."/>
            <person name="Hughes L."/>
            <person name="Hurhula B."/>
            <person name="Husby M.E."/>
            <person name="Kamat A."/>
            <person name="Kanga B."/>
            <person name="Kashin S."/>
            <person name="Khazanovich D."/>
            <person name="Kisner P."/>
            <person name="Lance K."/>
            <person name="Lara M."/>
            <person name="Lee W."/>
            <person name="Lennon N."/>
            <person name="Letendre F."/>
            <person name="LeVine R."/>
            <person name="Lipovsky A."/>
            <person name="Liu X."/>
            <person name="Liu J."/>
            <person name="Liu S."/>
            <person name="Lokyitsang T."/>
            <person name="Lokyitsang Y."/>
            <person name="Lubonja R."/>
            <person name="Lui A."/>
            <person name="MacDonald P."/>
            <person name="Magnisalis V."/>
            <person name="Maru K."/>
            <person name="Matthews C."/>
            <person name="McCusker W."/>
            <person name="McDonough S."/>
            <person name="Mehta T."/>
            <person name="Meldrim J."/>
            <person name="Meneus L."/>
            <person name="Mihai O."/>
            <person name="Mihalev A."/>
            <person name="Mihova T."/>
            <person name="Mittelman R."/>
            <person name="Mlenga V."/>
            <person name="Montmayeur A."/>
            <person name="Mulrain L."/>
            <person name="Navidi A."/>
            <person name="Naylor J."/>
            <person name="Negash T."/>
            <person name="Nguyen T."/>
            <person name="Nguyen N."/>
            <person name="Nicol R."/>
            <person name="Norbu C."/>
            <person name="Norbu N."/>
            <person name="Novod N."/>
            <person name="O'Neill B."/>
            <person name="Osman S."/>
            <person name="Markiewicz E."/>
            <person name="Oyono O.L."/>
            <person name="Patti C."/>
            <person name="Phunkhang P."/>
            <person name="Pierre F."/>
            <person name="Priest M."/>
            <person name="Raghuraman S."/>
            <person name="Rege F."/>
            <person name="Reyes R."/>
            <person name="Rise C."/>
            <person name="Rogov P."/>
            <person name="Ross K."/>
            <person name="Ryan E."/>
            <person name="Settipalli S."/>
            <person name="Shea T."/>
            <person name="Sherpa N."/>
            <person name="Shi L."/>
            <person name="Shih D."/>
            <person name="Sparrow T."/>
            <person name="Spaulding J."/>
            <person name="Stalker J."/>
            <person name="Stange-Thomann N."/>
            <person name="Stavropoulos S."/>
            <person name="Stone C."/>
            <person name="Strader C."/>
            <person name="Tesfaye S."/>
            <person name="Thomson T."/>
            <person name="Thoulutsang Y."/>
            <person name="Thoulutsang D."/>
            <person name="Topham K."/>
            <person name="Topping I."/>
            <person name="Tsamla T."/>
            <person name="Vassiliev H."/>
            <person name="Vo A."/>
            <person name="Wangchuk T."/>
            <person name="Wangdi T."/>
            <person name="Weiand M."/>
            <person name="Wilkinson J."/>
            <person name="Wilson A."/>
            <person name="Yadav S."/>
            <person name="Young G."/>
            <person name="Yu Q."/>
            <person name="Zembek L."/>
            <person name="Zhong D."/>
            <person name="Zimmer A."/>
            <person name="Zwirko Z."/>
            <person name="Jaffe D.B."/>
            <person name="Alvarez P."/>
            <person name="Brockman W."/>
            <person name="Butler J."/>
            <person name="Chin C."/>
            <person name="Gnerre S."/>
            <person name="Grabherr M."/>
            <person name="Kleber M."/>
            <person name="Mauceli E."/>
            <person name="MacCallum I."/>
        </authorList>
    </citation>
    <scope>NUCLEOTIDE SEQUENCE [LARGE SCALE GENOMIC DNA]</scope>
    <source>
        <strain evidence="3">Tucson 15287-2541.00</strain>
    </source>
</reference>
<dbReference type="KEGG" id="dgr:6565440"/>
<accession>B4JJ32</accession>
<dbReference type="OMA" id="RNAWQSM"/>
<protein>
    <submittedName>
        <fullName evidence="2">GH12428</fullName>
    </submittedName>
</protein>
<dbReference type="HOGENOM" id="CLU_2123671_0_0_1"/>
<keyword evidence="3" id="KW-1185">Reference proteome</keyword>
<dbReference type="AlphaFoldDB" id="B4JJ32"/>
<dbReference type="EMBL" id="CH916370">
    <property type="protein sequence ID" value="EDV99584.1"/>
    <property type="molecule type" value="Genomic_DNA"/>
</dbReference>
<dbReference type="Proteomes" id="UP000001070">
    <property type="component" value="Unassembled WGS sequence"/>
</dbReference>
<proteinExistence type="predicted"/>
<dbReference type="InParanoid" id="B4JJ32"/>
<dbReference type="eggNOG" id="ENOG502T7W9">
    <property type="taxonomic scope" value="Eukaryota"/>
</dbReference>
<keyword evidence="1" id="KW-0732">Signal</keyword>
<dbReference type="OrthoDB" id="7845654at2759"/>
<gene>
    <name evidence="2" type="primary">Dgri\GH12428</name>
    <name evidence="2" type="ORF">Dgri_GH12428</name>
</gene>